<evidence type="ECO:0000313" key="2">
    <source>
        <dbReference type="Proteomes" id="UP000830401"/>
    </source>
</evidence>
<protein>
    <submittedName>
        <fullName evidence="1">Phosphoribosylpyrophosphate synthetase</fullName>
    </submittedName>
</protein>
<dbReference type="RefSeq" id="WP_245125314.1">
    <property type="nucleotide sequence ID" value="NZ_CP095061.1"/>
</dbReference>
<organism evidence="1 2">
    <name type="scientific">Hymenobacter volaticus</name>
    <dbReference type="NCBI Taxonomy" id="2932254"/>
    <lineage>
        <taxon>Bacteria</taxon>
        <taxon>Pseudomonadati</taxon>
        <taxon>Bacteroidota</taxon>
        <taxon>Cytophagia</taxon>
        <taxon>Cytophagales</taxon>
        <taxon>Hymenobacteraceae</taxon>
        <taxon>Hymenobacter</taxon>
    </lineage>
</organism>
<dbReference type="Proteomes" id="UP000830401">
    <property type="component" value="Chromosome"/>
</dbReference>
<proteinExistence type="predicted"/>
<accession>A0ABY4GCP6</accession>
<reference evidence="1" key="1">
    <citation type="submission" date="2022-04" db="EMBL/GenBank/DDBJ databases">
        <title>Hymenobacter sp. isolated from the air.</title>
        <authorList>
            <person name="Won M."/>
            <person name="Lee C.-M."/>
            <person name="Woen H.-Y."/>
            <person name="Kwon S.-W."/>
        </authorList>
    </citation>
    <scope>NUCLEOTIDE SEQUENCE</scope>
    <source>
        <strain evidence="1">5420S-77</strain>
    </source>
</reference>
<dbReference type="EMBL" id="CP095061">
    <property type="protein sequence ID" value="UOQ68329.1"/>
    <property type="molecule type" value="Genomic_DNA"/>
</dbReference>
<gene>
    <name evidence="1" type="ORF">MUN86_11015</name>
</gene>
<keyword evidence="2" id="KW-1185">Reference proteome</keyword>
<evidence type="ECO:0000313" key="1">
    <source>
        <dbReference type="EMBL" id="UOQ68329.1"/>
    </source>
</evidence>
<sequence length="101" mass="11342">MNTYDTLTEAIADLRQRDYVLDYNLIDGVAQCQQLPEMLSPHELAVQEVYRFEGASDPDDNMVLYALQSKKNPANKGLLVAAYGPYVETQAAEFIQQLDAL</sequence>
<name>A0ABY4GCP6_9BACT</name>